<dbReference type="SUPFAM" id="SSF81383">
    <property type="entry name" value="F-box domain"/>
    <property type="match status" value="1"/>
</dbReference>
<dbReference type="PROSITE" id="PS50181">
    <property type="entry name" value="FBOX"/>
    <property type="match status" value="1"/>
</dbReference>
<dbReference type="CDD" id="cd22160">
    <property type="entry name" value="F-box_AtFBL13-like"/>
    <property type="match status" value="1"/>
</dbReference>
<dbReference type="SUPFAM" id="SSF52047">
    <property type="entry name" value="RNI-like"/>
    <property type="match status" value="2"/>
</dbReference>
<name>A0A9J5YZI4_SOLCO</name>
<proteinExistence type="predicted"/>
<evidence type="ECO:0000259" key="1">
    <source>
        <dbReference type="PROSITE" id="PS50181"/>
    </source>
</evidence>
<feature type="non-terminal residue" evidence="2">
    <location>
        <position position="1"/>
    </location>
</feature>
<protein>
    <recommendedName>
        <fullName evidence="1">F-box domain-containing protein</fullName>
    </recommendedName>
</protein>
<organism evidence="2 3">
    <name type="scientific">Solanum commersonii</name>
    <name type="common">Commerson's wild potato</name>
    <name type="synonym">Commerson's nightshade</name>
    <dbReference type="NCBI Taxonomy" id="4109"/>
    <lineage>
        <taxon>Eukaryota</taxon>
        <taxon>Viridiplantae</taxon>
        <taxon>Streptophyta</taxon>
        <taxon>Embryophyta</taxon>
        <taxon>Tracheophyta</taxon>
        <taxon>Spermatophyta</taxon>
        <taxon>Magnoliopsida</taxon>
        <taxon>eudicotyledons</taxon>
        <taxon>Gunneridae</taxon>
        <taxon>Pentapetalae</taxon>
        <taxon>asterids</taxon>
        <taxon>lamiids</taxon>
        <taxon>Solanales</taxon>
        <taxon>Solanaceae</taxon>
        <taxon>Solanoideae</taxon>
        <taxon>Solaneae</taxon>
        <taxon>Solanum</taxon>
    </lineage>
</organism>
<dbReference type="InterPro" id="IPR055411">
    <property type="entry name" value="LRR_FXL15/At3g58940/PEG3-like"/>
</dbReference>
<dbReference type="InterPro" id="IPR036047">
    <property type="entry name" value="F-box-like_dom_sf"/>
</dbReference>
<accession>A0A9J5YZI4</accession>
<comment type="caution">
    <text evidence="2">The sequence shown here is derived from an EMBL/GenBank/DDBJ whole genome shotgun (WGS) entry which is preliminary data.</text>
</comment>
<gene>
    <name evidence="2" type="ORF">H5410_025992</name>
</gene>
<reference evidence="2 3" key="1">
    <citation type="submission" date="2020-09" db="EMBL/GenBank/DDBJ databases">
        <title>De no assembly of potato wild relative species, Solanum commersonii.</title>
        <authorList>
            <person name="Cho K."/>
        </authorList>
    </citation>
    <scope>NUCLEOTIDE SEQUENCE [LARGE SCALE GENOMIC DNA]</scope>
    <source>
        <strain evidence="2">LZ3.2</strain>
        <tissue evidence="2">Leaf</tissue>
    </source>
</reference>
<dbReference type="PANTHER" id="PTHR31639">
    <property type="entry name" value="F-BOX PROTEIN-LIKE"/>
    <property type="match status" value="1"/>
</dbReference>
<dbReference type="OrthoDB" id="1298375at2759"/>
<keyword evidence="3" id="KW-1185">Reference proteome</keyword>
<dbReference type="Pfam" id="PF00646">
    <property type="entry name" value="F-box"/>
    <property type="match status" value="1"/>
</dbReference>
<sequence length="754" mass="86386">PIGFLPSTATSKATIYSSSIHVQSNSFVKYKIFQRRSMSLCEVASDVTKSTAIGDLPNDILNRILENMPIKDVVITNILSKQWLHLWSTLPHLVFDHLFFDHVGASADSITHKILTQHTENIRGFHLISKSHTLLQSDRDQFIMFVSNHGVQKFTLDMDTDGKYVLPDSIFTCSTLTHLKLSRCIFNLPVEAQFPNLVSLQLKLFSIDRPVGSNNATLILPMLETLELMCCFNVHSVNLNLGSVPGTDRLDVSLNLQSLEICDLKISFKCFSCLLCLLQNCPKLVELDIDLLEKVDVTRNHSSELFYYLKAHDQVISEALRTMRTVRLRKFKGTAIEMYLVQVIIDNSPNLKRMNIETVQENMGEVASKGRKSTTIYRLCPSKTLQELASYRRNGYLYGPHLVFDPLFFQYVSNIGASAATVIYKILMQHTGNIMGFHLISSTCKLAQSDVDQLIIFVSKHGIQMLTLDMANEENYMLPNRIFTCATLTHLKLSRCFFRLPDGTQFPNNLVSLQLEHSKISRHLGSEDDLNLPMLETLELRFFIDVDSVNLVSPKLDNMSIVSSYTITFYCFNKLHRFYVQDRLYQPLKLQSLKICDFKISVESISCVFCLLRSSPNLHEIKIDEVVNADETSRDSAKLLSYLSMEEDLVNEDLKLIQTARLRKFKGSSTEMYLIRVLISHSKIFERMIIEQSDKGNVTSFKEQLRELLRCIYRASPKAVKVHYLQPVFPRSRMCQSKWCIITFLIAKYFREEV</sequence>
<dbReference type="Proteomes" id="UP000824120">
    <property type="component" value="Chromosome 5"/>
</dbReference>
<dbReference type="EMBL" id="JACXVP010000005">
    <property type="protein sequence ID" value="KAG5604500.1"/>
    <property type="molecule type" value="Genomic_DNA"/>
</dbReference>
<dbReference type="PANTHER" id="PTHR31639:SF213">
    <property type="entry name" value="F-BOX DOMAIN-CONTAINING PROTEIN"/>
    <property type="match status" value="1"/>
</dbReference>
<dbReference type="InterPro" id="IPR032675">
    <property type="entry name" value="LRR_dom_sf"/>
</dbReference>
<dbReference type="AlphaFoldDB" id="A0A9J5YZI4"/>
<dbReference type="Gene3D" id="3.80.10.10">
    <property type="entry name" value="Ribonuclease Inhibitor"/>
    <property type="match status" value="1"/>
</dbReference>
<dbReference type="InterPro" id="IPR053781">
    <property type="entry name" value="F-box_AtFBL13-like"/>
</dbReference>
<evidence type="ECO:0000313" key="3">
    <source>
        <dbReference type="Proteomes" id="UP000824120"/>
    </source>
</evidence>
<dbReference type="Pfam" id="PF24758">
    <property type="entry name" value="LRR_At5g56370"/>
    <property type="match status" value="1"/>
</dbReference>
<evidence type="ECO:0000313" key="2">
    <source>
        <dbReference type="EMBL" id="KAG5604500.1"/>
    </source>
</evidence>
<feature type="domain" description="F-box" evidence="1">
    <location>
        <begin position="50"/>
        <end position="98"/>
    </location>
</feature>
<dbReference type="InterPro" id="IPR001810">
    <property type="entry name" value="F-box_dom"/>
</dbReference>